<sequence>MYVPQHMQQNRTQALVARPARRAYIPCPQKPLPLPFAYNVSHLIAQFRVALHVFYPSRRAFFPTIHPTVHVLPSVKHRCASMGSTDGESVERAWALVKAPETANTSFQRVLYKARL</sequence>
<accession>A0A284RE34</accession>
<organism evidence="1 2">
    <name type="scientific">Armillaria ostoyae</name>
    <name type="common">Armillaria root rot fungus</name>
    <dbReference type="NCBI Taxonomy" id="47428"/>
    <lineage>
        <taxon>Eukaryota</taxon>
        <taxon>Fungi</taxon>
        <taxon>Dikarya</taxon>
        <taxon>Basidiomycota</taxon>
        <taxon>Agaricomycotina</taxon>
        <taxon>Agaricomycetes</taxon>
        <taxon>Agaricomycetidae</taxon>
        <taxon>Agaricales</taxon>
        <taxon>Marasmiineae</taxon>
        <taxon>Physalacriaceae</taxon>
        <taxon>Armillaria</taxon>
    </lineage>
</organism>
<name>A0A284RE34_ARMOS</name>
<dbReference type="Proteomes" id="UP000219338">
    <property type="component" value="Unassembled WGS sequence"/>
</dbReference>
<protein>
    <submittedName>
        <fullName evidence="1">Uncharacterized protein</fullName>
    </submittedName>
</protein>
<evidence type="ECO:0000313" key="1">
    <source>
        <dbReference type="EMBL" id="SJL07022.1"/>
    </source>
</evidence>
<proteinExistence type="predicted"/>
<reference evidence="2" key="1">
    <citation type="journal article" date="2017" name="Nat. Ecol. Evol.">
        <title>Genome expansion and lineage-specific genetic innovations in the forest pathogenic fungi Armillaria.</title>
        <authorList>
            <person name="Sipos G."/>
            <person name="Prasanna A.N."/>
            <person name="Walter M.C."/>
            <person name="O'Connor E."/>
            <person name="Balint B."/>
            <person name="Krizsan K."/>
            <person name="Kiss B."/>
            <person name="Hess J."/>
            <person name="Varga T."/>
            <person name="Slot J."/>
            <person name="Riley R."/>
            <person name="Boka B."/>
            <person name="Rigling D."/>
            <person name="Barry K."/>
            <person name="Lee J."/>
            <person name="Mihaltcheva S."/>
            <person name="LaButti K."/>
            <person name="Lipzen A."/>
            <person name="Waldron R."/>
            <person name="Moloney N.M."/>
            <person name="Sperisen C."/>
            <person name="Kredics L."/>
            <person name="Vagvoelgyi C."/>
            <person name="Patrignani A."/>
            <person name="Fitzpatrick D."/>
            <person name="Nagy I."/>
            <person name="Doyle S."/>
            <person name="Anderson J.B."/>
            <person name="Grigoriev I.V."/>
            <person name="Gueldener U."/>
            <person name="Muensterkoetter M."/>
            <person name="Nagy L.G."/>
        </authorList>
    </citation>
    <scope>NUCLEOTIDE SEQUENCE [LARGE SCALE GENOMIC DNA]</scope>
    <source>
        <strain evidence="2">C18/9</strain>
    </source>
</reference>
<gene>
    <name evidence="1" type="ORF">ARMOST_10365</name>
</gene>
<dbReference type="EMBL" id="FUEG01000007">
    <property type="protein sequence ID" value="SJL07022.1"/>
    <property type="molecule type" value="Genomic_DNA"/>
</dbReference>
<evidence type="ECO:0000313" key="2">
    <source>
        <dbReference type="Proteomes" id="UP000219338"/>
    </source>
</evidence>
<keyword evidence="2" id="KW-1185">Reference proteome</keyword>
<dbReference type="AlphaFoldDB" id="A0A284RE34"/>